<organism evidence="2 3">
    <name type="scientific">Sneathiella litorea</name>
    <dbReference type="NCBI Taxonomy" id="2606216"/>
    <lineage>
        <taxon>Bacteria</taxon>
        <taxon>Pseudomonadati</taxon>
        <taxon>Pseudomonadota</taxon>
        <taxon>Alphaproteobacteria</taxon>
        <taxon>Sneathiellales</taxon>
        <taxon>Sneathiellaceae</taxon>
        <taxon>Sneathiella</taxon>
    </lineage>
</organism>
<comment type="caution">
    <text evidence="2">The sequence shown here is derived from an EMBL/GenBank/DDBJ whole genome shotgun (WGS) entry which is preliminary data.</text>
</comment>
<proteinExistence type="predicted"/>
<name>A0A6L8W9X6_9PROT</name>
<dbReference type="InterPro" id="IPR029063">
    <property type="entry name" value="SAM-dependent_MTases_sf"/>
</dbReference>
<keyword evidence="3" id="KW-1185">Reference proteome</keyword>
<accession>A0A6L8W9X6</accession>
<dbReference type="GO" id="GO:0008757">
    <property type="term" value="F:S-adenosylmethionine-dependent methyltransferase activity"/>
    <property type="evidence" value="ECO:0007669"/>
    <property type="project" value="InterPro"/>
</dbReference>
<sequence length="268" mass="31020">MSIRLRSKLPAPIRLFFMRHLFGLSEDHSRRLGRVVSHNRMVLSARYIDGEGIEIGGLGRPLDVVPTAKVSYVDRFSIEELKASYPEMPADRVLVPDIVANGETLVPIPDASQQFVIANHVVEHFQNPILFFHNVYRVLKEDGILFLAIPNKEETFDRDRPVTEFAHLERDFSEGPEWSKRQHFEEFVALADLEDIGRPGWETDVEREALINKLINDDYSIHFHVWDTNAMFEMITGMAKKYDLDFRIRHVMSSGDEVIFILQKSQKK</sequence>
<dbReference type="AlphaFoldDB" id="A0A6L8W9X6"/>
<keyword evidence="2" id="KW-0808">Transferase</keyword>
<keyword evidence="2" id="KW-0489">Methyltransferase</keyword>
<dbReference type="Gene3D" id="3.40.50.150">
    <property type="entry name" value="Vaccinia Virus protein VP39"/>
    <property type="match status" value="1"/>
</dbReference>
<feature type="domain" description="Methyltransferase type 11" evidence="1">
    <location>
        <begin position="96"/>
        <end position="147"/>
    </location>
</feature>
<reference evidence="2 3" key="1">
    <citation type="submission" date="2019-12" db="EMBL/GenBank/DDBJ databases">
        <title>Snethiella sp. nov. sp. isolated from sea sand.</title>
        <authorList>
            <person name="Kim J."/>
            <person name="Jeong S.E."/>
            <person name="Jung H.S."/>
            <person name="Jeon C.O."/>
        </authorList>
    </citation>
    <scope>NUCLEOTIDE SEQUENCE [LARGE SCALE GENOMIC DNA]</scope>
    <source>
        <strain evidence="2 3">DP05</strain>
    </source>
</reference>
<evidence type="ECO:0000313" key="2">
    <source>
        <dbReference type="EMBL" id="MZR31230.1"/>
    </source>
</evidence>
<dbReference type="Pfam" id="PF08241">
    <property type="entry name" value="Methyltransf_11"/>
    <property type="match status" value="1"/>
</dbReference>
<protein>
    <submittedName>
        <fullName evidence="2">Methyltransferase domain-containing protein</fullName>
    </submittedName>
</protein>
<gene>
    <name evidence="2" type="ORF">GQE98_11370</name>
</gene>
<evidence type="ECO:0000259" key="1">
    <source>
        <dbReference type="Pfam" id="PF08241"/>
    </source>
</evidence>
<evidence type="ECO:0000313" key="3">
    <source>
        <dbReference type="Proteomes" id="UP000476030"/>
    </source>
</evidence>
<dbReference type="EMBL" id="WTUW01000002">
    <property type="protein sequence ID" value="MZR31230.1"/>
    <property type="molecule type" value="Genomic_DNA"/>
</dbReference>
<dbReference type="SUPFAM" id="SSF53335">
    <property type="entry name" value="S-adenosyl-L-methionine-dependent methyltransferases"/>
    <property type="match status" value="1"/>
</dbReference>
<dbReference type="InterPro" id="IPR013216">
    <property type="entry name" value="Methyltransf_11"/>
</dbReference>
<dbReference type="GO" id="GO:0032259">
    <property type="term" value="P:methylation"/>
    <property type="evidence" value="ECO:0007669"/>
    <property type="project" value="UniProtKB-KW"/>
</dbReference>
<dbReference type="Proteomes" id="UP000476030">
    <property type="component" value="Unassembled WGS sequence"/>
</dbReference>
<dbReference type="RefSeq" id="WP_161315754.1">
    <property type="nucleotide sequence ID" value="NZ_WTUW01000002.1"/>
</dbReference>
<dbReference type="CDD" id="cd02440">
    <property type="entry name" value="AdoMet_MTases"/>
    <property type="match status" value="1"/>
</dbReference>